<dbReference type="AlphaFoldDB" id="A0A0P0G4V2"/>
<reference evidence="2 3" key="1">
    <citation type="journal article" date="2015" name="Science">
        <title>Genetic determinants of in vivo fitness and diet responsiveness in multiple human gut Bacteroides.</title>
        <authorList>
            <person name="Wu M."/>
            <person name="McNulty N.P."/>
            <person name="Rodionov D.A."/>
            <person name="Khoroshkin M.S."/>
            <person name="Griffin N.W."/>
            <person name="Cheng J."/>
            <person name="Latreille P."/>
            <person name="Kerstetter R.A."/>
            <person name="Terrapon N."/>
            <person name="Henrissat B."/>
            <person name="Osterman A.L."/>
            <person name="Gordon J.I."/>
        </authorList>
    </citation>
    <scope>NUCLEOTIDE SEQUENCE [LARGE SCALE GENOMIC DNA]</scope>
    <source>
        <strain evidence="2 3">WH2</strain>
    </source>
</reference>
<dbReference type="EC" id="1.1.1.100" evidence="2"/>
<evidence type="ECO:0000256" key="1">
    <source>
        <dbReference type="ARBA" id="ARBA00006484"/>
    </source>
</evidence>
<dbReference type="Gene3D" id="3.40.50.720">
    <property type="entry name" value="NAD(P)-binding Rossmann-like Domain"/>
    <property type="match status" value="1"/>
</dbReference>
<dbReference type="InterPro" id="IPR036291">
    <property type="entry name" value="NAD(P)-bd_dom_sf"/>
</dbReference>
<dbReference type="InterPro" id="IPR002347">
    <property type="entry name" value="SDR_fam"/>
</dbReference>
<dbReference type="FunFam" id="3.40.50.720:FF:000084">
    <property type="entry name" value="Short-chain dehydrogenase reductase"/>
    <property type="match status" value="1"/>
</dbReference>
<dbReference type="PANTHER" id="PTHR42879:SF2">
    <property type="entry name" value="3-OXOACYL-[ACYL-CARRIER-PROTEIN] REDUCTASE FABG"/>
    <property type="match status" value="1"/>
</dbReference>
<dbReference type="Proteomes" id="UP000061809">
    <property type="component" value="Chromosome"/>
</dbReference>
<name>A0A0P0G4V2_9BACE</name>
<dbReference type="KEGG" id="bcel:BcellWH2_04557"/>
<evidence type="ECO:0000313" key="3">
    <source>
        <dbReference type="Proteomes" id="UP000061809"/>
    </source>
</evidence>
<keyword evidence="2" id="KW-0560">Oxidoreductase</keyword>
<dbReference type="PROSITE" id="PS00061">
    <property type="entry name" value="ADH_SHORT"/>
    <property type="match status" value="1"/>
</dbReference>
<dbReference type="GO" id="GO:0004316">
    <property type="term" value="F:3-oxoacyl-[acyl-carrier-protein] reductase (NADPH) activity"/>
    <property type="evidence" value="ECO:0007669"/>
    <property type="project" value="UniProtKB-EC"/>
</dbReference>
<dbReference type="Pfam" id="PF13561">
    <property type="entry name" value="adh_short_C2"/>
    <property type="match status" value="1"/>
</dbReference>
<dbReference type="InterPro" id="IPR020904">
    <property type="entry name" value="Sc_DH/Rdtase_CS"/>
</dbReference>
<dbReference type="EMBL" id="CP012801">
    <property type="protein sequence ID" value="ALJ61772.1"/>
    <property type="molecule type" value="Genomic_DNA"/>
</dbReference>
<dbReference type="PATRIC" id="fig|246787.4.peg.4709"/>
<sequence length="256" mass="27718">MNKVCVVTGGAAGIGRCIVEMFAESGYTVYFIDKTPEAVELAEGKMSERGLSVTGFVGDIAEEQTLRDFVDFVLSIEDQIDCLINNACLTNGGILSNCSYEDFLYVQRVGVAAPYFLALSFKDYFSGAGAIVNISSTRAFQSQANTESYTAAKGGIAALTHALAVSLSGIARVNSIAPGWIDTGSYHEEDYVPAYTEGDIMQHPSQRVGEPADIARAVLFLCDERNSFINGENITIDGGMSKLMIYHNDYGWDYQP</sequence>
<dbReference type="PRINTS" id="PR00080">
    <property type="entry name" value="SDRFAMILY"/>
</dbReference>
<dbReference type="PANTHER" id="PTHR42879">
    <property type="entry name" value="3-OXOACYL-(ACYL-CARRIER-PROTEIN) REDUCTASE"/>
    <property type="match status" value="1"/>
</dbReference>
<dbReference type="PRINTS" id="PR00081">
    <property type="entry name" value="GDHRDH"/>
</dbReference>
<dbReference type="InterPro" id="IPR050259">
    <property type="entry name" value="SDR"/>
</dbReference>
<evidence type="ECO:0000313" key="2">
    <source>
        <dbReference type="EMBL" id="ALJ61772.1"/>
    </source>
</evidence>
<organism evidence="2 3">
    <name type="scientific">Bacteroides cellulosilyticus</name>
    <dbReference type="NCBI Taxonomy" id="246787"/>
    <lineage>
        <taxon>Bacteria</taxon>
        <taxon>Pseudomonadati</taxon>
        <taxon>Bacteroidota</taxon>
        <taxon>Bacteroidia</taxon>
        <taxon>Bacteroidales</taxon>
        <taxon>Bacteroidaceae</taxon>
        <taxon>Bacteroides</taxon>
    </lineage>
</organism>
<dbReference type="RefSeq" id="WP_029428583.1">
    <property type="nucleotide sequence ID" value="NZ_CP012801.1"/>
</dbReference>
<accession>A0A0P0G4V2</accession>
<comment type="similarity">
    <text evidence="1">Belongs to the short-chain dehydrogenases/reductases (SDR) family.</text>
</comment>
<protein>
    <submittedName>
        <fullName evidence="2">3-oxoacyl-[acyl-carrier-protein] reductase FabG</fullName>
        <ecNumber evidence="2">1.1.1.100</ecNumber>
    </submittedName>
</protein>
<dbReference type="SUPFAM" id="SSF51735">
    <property type="entry name" value="NAD(P)-binding Rossmann-fold domains"/>
    <property type="match status" value="1"/>
</dbReference>
<proteinExistence type="inferred from homology"/>
<dbReference type="GO" id="GO:0032787">
    <property type="term" value="P:monocarboxylic acid metabolic process"/>
    <property type="evidence" value="ECO:0007669"/>
    <property type="project" value="UniProtKB-ARBA"/>
</dbReference>
<gene>
    <name evidence="2" type="primary">fabG_6</name>
    <name evidence="2" type="ORF">BcellWH2_04557</name>
</gene>